<evidence type="ECO:0000313" key="1">
    <source>
        <dbReference type="EMBL" id="BAB60629.1"/>
    </source>
</evidence>
<gene>
    <name evidence="1" type="ORF">TVG1537727</name>
</gene>
<organism evidence="1 2">
    <name type="scientific">Thermoplasma volcanium (strain ATCC 51530 / DSM 4299 / JCM 9571 / NBRC 15438 / GSS1)</name>
    <dbReference type="NCBI Taxonomy" id="273116"/>
    <lineage>
        <taxon>Archaea</taxon>
        <taxon>Methanobacteriati</taxon>
        <taxon>Thermoplasmatota</taxon>
        <taxon>Thermoplasmata</taxon>
        <taxon>Thermoplasmatales</taxon>
        <taxon>Thermoplasmataceae</taxon>
        <taxon>Thermoplasma</taxon>
    </lineage>
</organism>
<dbReference type="Proteomes" id="UP000001017">
    <property type="component" value="Chromosome"/>
</dbReference>
<evidence type="ECO:0000313" key="2">
    <source>
        <dbReference type="Proteomes" id="UP000001017"/>
    </source>
</evidence>
<reference evidence="1 2" key="1">
    <citation type="journal article" date="1999" name="Proc. Jpn. Acad.">
        <title>Determination of the complete genomic DNA sequence of Thermoplasma volvanium GSS1.</title>
        <authorList>
            <person name="Kawashima T."/>
            <person name="Yamamoto Y."/>
            <person name="Aramaki H."/>
            <person name="Nunoshiba T."/>
            <person name="Kawamoto T."/>
            <person name="Watanabe K."/>
            <person name="Yamazaki M."/>
            <person name="Kanehori K."/>
            <person name="Amano N."/>
            <person name="Ohya Y."/>
            <person name="Makino K."/>
            <person name="Suzuki M."/>
        </authorList>
    </citation>
    <scope>NUCLEOTIDE SEQUENCE [LARGE SCALE GENOMIC DNA]</scope>
    <source>
        <strain evidence="2">ATCC 51530 / DSM 4299 / JCM 9571 / NBRC 15438 / GSS1</strain>
    </source>
</reference>
<dbReference type="KEGG" id="tvo:TVG1537727"/>
<name>Q978D0_THEVO</name>
<dbReference type="PaxDb" id="273116-14325726"/>
<reference evidence="1 2" key="2">
    <citation type="journal article" date="2000" name="Proc. Natl. Acad. Sci. U.S.A.">
        <title>Archaeal adaptation to higher temperatures revealed by genomic sequence of Thermoplasma volcanium.</title>
        <authorList>
            <person name="Kawashima T."/>
            <person name="Amano N."/>
            <person name="Koike H."/>
            <person name="Makino S."/>
            <person name="Higuchi S."/>
            <person name="Kawashima-Ohya Y."/>
            <person name="Watanabe K."/>
            <person name="Yamazaki M."/>
            <person name="Kanehori K."/>
            <person name="Kawamoto T."/>
            <person name="Nunoshiba T."/>
            <person name="Yamamoto Y."/>
            <person name="Aramaki H."/>
            <person name="Makino K."/>
            <person name="Suzuki M."/>
        </authorList>
    </citation>
    <scope>NUCLEOTIDE SEQUENCE [LARGE SCALE GENOMIC DNA]</scope>
    <source>
        <strain evidence="2">ATCC 51530 / DSM 4299 / JCM 9571 / NBRC 15438 / GSS1</strain>
    </source>
</reference>
<proteinExistence type="predicted"/>
<protein>
    <submittedName>
        <fullName evidence="1">TVG1537727 protein</fullName>
    </submittedName>
</protein>
<dbReference type="AlphaFoldDB" id="Q978D0"/>
<dbReference type="EMBL" id="BA000011">
    <property type="protein sequence ID" value="BAB60629.1"/>
    <property type="molecule type" value="Genomic_DNA"/>
</dbReference>
<dbReference type="GeneID" id="1442176"/>
<keyword evidence="2" id="KW-1185">Reference proteome</keyword>
<dbReference type="HOGENOM" id="CLU_1431719_0_0_2"/>
<dbReference type="STRING" id="273116.gene:9382301"/>
<dbReference type="RefSeq" id="WP_010917716.1">
    <property type="nucleotide sequence ID" value="NC_002689.2"/>
</dbReference>
<sequence>MGIAIFQRFRKSGLKGVFQSHFQNFFEERFPDYILEMIPITPDEVLDAFKNGVIKSVQLISHSLTSDLADYYSTEDDKRGRVILGFEKGRFHGKFIDNFIKIVKHEMPISKIIESEWMSPDEIKTEVEIKGTQKTFTLKEEGSEITPGIDISKKVSYGNDGFPTQESVNREALKYLEILKSHLRGRNEH</sequence>
<accession>Q978D0</accession>